<evidence type="ECO:0000313" key="6">
    <source>
        <dbReference type="Proteomes" id="UP000002742"/>
    </source>
</evidence>
<gene>
    <name evidence="5" type="ordered locus">Mmol_0235</name>
</gene>
<accession>C6WSQ3</accession>
<dbReference type="InterPro" id="IPR007757">
    <property type="entry name" value="MT-A70-like"/>
</dbReference>
<keyword evidence="2" id="KW-0808">Transferase</keyword>
<comment type="similarity">
    <text evidence="4">Belongs to the MT-A70-like family.</text>
</comment>
<evidence type="ECO:0000256" key="4">
    <source>
        <dbReference type="PROSITE-ProRule" id="PRU00489"/>
    </source>
</evidence>
<evidence type="ECO:0000256" key="3">
    <source>
        <dbReference type="ARBA" id="ARBA00022691"/>
    </source>
</evidence>
<proteinExistence type="inferred from homology"/>
<dbReference type="GO" id="GO:0032259">
    <property type="term" value="P:methylation"/>
    <property type="evidence" value="ECO:0007669"/>
    <property type="project" value="UniProtKB-KW"/>
</dbReference>
<evidence type="ECO:0000256" key="1">
    <source>
        <dbReference type="ARBA" id="ARBA00022603"/>
    </source>
</evidence>
<dbReference type="Pfam" id="PF05063">
    <property type="entry name" value="MT-A70"/>
    <property type="match status" value="1"/>
</dbReference>
<dbReference type="InterPro" id="IPR029063">
    <property type="entry name" value="SAM-dependent_MTases_sf"/>
</dbReference>
<dbReference type="PANTHER" id="PTHR12829:SF7">
    <property type="entry name" value="N6-ADENOSINE-METHYLTRANSFERASE CATALYTIC SUBUNIT"/>
    <property type="match status" value="1"/>
</dbReference>
<dbReference type="InterPro" id="IPR036086">
    <property type="entry name" value="ParB/Sulfiredoxin_sf"/>
</dbReference>
<dbReference type="GO" id="GO:0008168">
    <property type="term" value="F:methyltransferase activity"/>
    <property type="evidence" value="ECO:0007669"/>
    <property type="project" value="UniProtKB-KW"/>
</dbReference>
<dbReference type="AlphaFoldDB" id="C6WSQ3"/>
<keyword evidence="1" id="KW-0489">Methyltransferase</keyword>
<keyword evidence="3" id="KW-0949">S-adenosyl-L-methionine</keyword>
<dbReference type="REBASE" id="21431">
    <property type="entry name" value="M.Mmo8ORF235P"/>
</dbReference>
<dbReference type="OrthoDB" id="6258822at2"/>
<reference evidence="5 6" key="2">
    <citation type="journal article" date="2011" name="J. Bacteriol.">
        <title>Genomes of three methylotrophs from a single niche uncover genetic and metabolic divergence of Methylophilaceae.</title>
        <authorList>
            <person name="Lapidus A."/>
            <person name="Clum A."/>
            <person name="Labutti K."/>
            <person name="Kaluzhnaya M.G."/>
            <person name="Lim S."/>
            <person name="Beck D.A."/>
            <person name="Glavina Del Rio T."/>
            <person name="Nolan M."/>
            <person name="Mavromatis K."/>
            <person name="Huntemann M."/>
            <person name="Lucas S."/>
            <person name="Lidstrom M.E."/>
            <person name="Ivanova N."/>
            <person name="Chistoserdova L."/>
        </authorList>
    </citation>
    <scope>NUCLEOTIDE SEQUENCE [LARGE SCALE GENOMIC DNA]</scope>
    <source>
        <strain evidence="6">JLW8 / ATCC BAA-1282 / DSM 17540</strain>
    </source>
</reference>
<dbReference type="PANTHER" id="PTHR12829">
    <property type="entry name" value="N6-ADENOSINE-METHYLTRANSFERASE"/>
    <property type="match status" value="1"/>
</dbReference>
<evidence type="ECO:0000313" key="5">
    <source>
        <dbReference type="EMBL" id="ACT47145.1"/>
    </source>
</evidence>
<dbReference type="Gene3D" id="3.90.1530.10">
    <property type="entry name" value="Conserved hypothetical protein from pyrococcus furiosus pfu- 392566-001, ParB domain"/>
    <property type="match status" value="1"/>
</dbReference>
<dbReference type="KEGG" id="mmb:Mmol_0235"/>
<protein>
    <submittedName>
        <fullName evidence="5">MT-A70 family protein</fullName>
    </submittedName>
</protein>
<dbReference type="STRING" id="583345.Mmol_0235"/>
<dbReference type="Gene3D" id="1.10.10.2830">
    <property type="match status" value="1"/>
</dbReference>
<keyword evidence="6" id="KW-1185">Reference proteome</keyword>
<sequence>MTEKYNVNSLMGLENDELQSELLIHPIANLFPEMSELQFDELKQDIAQNGLQMPILMYGGKVVDGRHRLRACSALGVTPKFAELEAANDKSAEQSVISINLHRRHLTEGQKAIIAARLTNSFVGANQHTAGAVSQRKVAEELGISVDSVQRGKKVLNNGTPELIAAVSEGKLDISNAAKLAQLAKQDQSQLNFDDIKTIQEASKAINKAKFESRRQERIQEIEAKRANNKPLESSLGTFSVILADPPWDYMGELAVGYPCMSVKEICEMPISQISADDAVLFMWCSSSLLPEAVEVVKAWGFTFKTSAVWDKDFSGQGTYFRQGHEVLMIATKGLVPEVPYDARPSSVLKFKRREHSRKPDEVYQIIDHMYPELSKVELFCRGEPANGWAGWGNECTQKNTDINASINVAKQA</sequence>
<dbReference type="PROSITE" id="PS51143">
    <property type="entry name" value="MT_A70"/>
    <property type="match status" value="1"/>
</dbReference>
<dbReference type="EMBL" id="CP001672">
    <property type="protein sequence ID" value="ACT47145.1"/>
    <property type="molecule type" value="Genomic_DNA"/>
</dbReference>
<dbReference type="SUPFAM" id="SSF110849">
    <property type="entry name" value="ParB/Sulfiredoxin"/>
    <property type="match status" value="1"/>
</dbReference>
<dbReference type="RefSeq" id="WP_012777602.1">
    <property type="nucleotide sequence ID" value="NC_012968.1"/>
</dbReference>
<dbReference type="HOGENOM" id="CLU_686618_0_0_4"/>
<name>C6WSQ3_METML</name>
<reference evidence="6" key="1">
    <citation type="submission" date="2009-07" db="EMBL/GenBank/DDBJ databases">
        <title>Complete sequence of Methylotenera mobilis JLW8.</title>
        <authorList>
            <consortium name="US DOE Joint Genome Institute"/>
            <person name="Lucas S."/>
            <person name="Copeland A."/>
            <person name="Lapidus A."/>
            <person name="Glavina del Rio T."/>
            <person name="Tice H."/>
            <person name="Bruce D."/>
            <person name="Goodwin L."/>
            <person name="Pitluck S."/>
            <person name="LaButti K.M."/>
            <person name="Clum A."/>
            <person name="Larimer F."/>
            <person name="Land M."/>
            <person name="Hauser L."/>
            <person name="Kyrpides N."/>
            <person name="Mikhailova N."/>
            <person name="Kayluzhnaya M."/>
            <person name="Chistoserdova L."/>
        </authorList>
    </citation>
    <scope>NUCLEOTIDE SEQUENCE [LARGE SCALE GENOMIC DNA]</scope>
    <source>
        <strain evidence="6">JLW8 / ATCC BAA-1282 / DSM 17540</strain>
    </source>
</reference>
<dbReference type="SUPFAM" id="SSF53335">
    <property type="entry name" value="S-adenosyl-L-methionine-dependent methyltransferases"/>
    <property type="match status" value="1"/>
</dbReference>
<organism evidence="5 6">
    <name type="scientific">Methylotenera mobilis (strain JLW8 / ATCC BAA-1282 / DSM 17540)</name>
    <dbReference type="NCBI Taxonomy" id="583345"/>
    <lineage>
        <taxon>Bacteria</taxon>
        <taxon>Pseudomonadati</taxon>
        <taxon>Pseudomonadota</taxon>
        <taxon>Betaproteobacteria</taxon>
        <taxon>Nitrosomonadales</taxon>
        <taxon>Methylophilaceae</taxon>
        <taxon>Methylotenera</taxon>
    </lineage>
</organism>
<dbReference type="eggNOG" id="COG1475">
    <property type="taxonomic scope" value="Bacteria"/>
</dbReference>
<dbReference type="eggNOG" id="COG4725">
    <property type="taxonomic scope" value="Bacteria"/>
</dbReference>
<dbReference type="Proteomes" id="UP000002742">
    <property type="component" value="Chromosome"/>
</dbReference>
<evidence type="ECO:0000256" key="2">
    <source>
        <dbReference type="ARBA" id="ARBA00022679"/>
    </source>
</evidence>